<proteinExistence type="predicted"/>
<reference evidence="1" key="1">
    <citation type="submission" date="2023-01" db="EMBL/GenBank/DDBJ databases">
        <title>Genome assembly of the deep-sea coral Lophelia pertusa.</title>
        <authorList>
            <person name="Herrera S."/>
            <person name="Cordes E."/>
        </authorList>
    </citation>
    <scope>NUCLEOTIDE SEQUENCE</scope>
    <source>
        <strain evidence="1">USNM1676648</strain>
        <tissue evidence="1">Polyp</tissue>
    </source>
</reference>
<organism evidence="1 2">
    <name type="scientific">Desmophyllum pertusum</name>
    <dbReference type="NCBI Taxonomy" id="174260"/>
    <lineage>
        <taxon>Eukaryota</taxon>
        <taxon>Metazoa</taxon>
        <taxon>Cnidaria</taxon>
        <taxon>Anthozoa</taxon>
        <taxon>Hexacorallia</taxon>
        <taxon>Scleractinia</taxon>
        <taxon>Caryophylliina</taxon>
        <taxon>Caryophylliidae</taxon>
        <taxon>Desmophyllum</taxon>
    </lineage>
</organism>
<evidence type="ECO:0000313" key="1">
    <source>
        <dbReference type="EMBL" id="KAJ7379018.1"/>
    </source>
</evidence>
<accession>A0A9X0CYG3</accession>
<dbReference type="Proteomes" id="UP001163046">
    <property type="component" value="Unassembled WGS sequence"/>
</dbReference>
<dbReference type="EMBL" id="MU826360">
    <property type="protein sequence ID" value="KAJ7379018.1"/>
    <property type="molecule type" value="Genomic_DNA"/>
</dbReference>
<comment type="caution">
    <text evidence="1">The sequence shown here is derived from an EMBL/GenBank/DDBJ whole genome shotgun (WGS) entry which is preliminary data.</text>
</comment>
<keyword evidence="2" id="KW-1185">Reference proteome</keyword>
<sequence length="111" mass="12026">MVSKVKNLELGTGTPSVFKDGCPFAKDAEGKPIVTPEYIEYPYSLTVEISPTSARCLAKGEISVQAMAAAVKVETDDKVKATTVVVQKRHSTVTDLHGLFPELNEVQRCTN</sequence>
<gene>
    <name evidence="1" type="ORF">OS493_018812</name>
</gene>
<protein>
    <submittedName>
        <fullName evidence="1">Uncharacterized protein</fullName>
    </submittedName>
</protein>
<evidence type="ECO:0000313" key="2">
    <source>
        <dbReference type="Proteomes" id="UP001163046"/>
    </source>
</evidence>
<dbReference type="AlphaFoldDB" id="A0A9X0CYG3"/>
<name>A0A9X0CYG3_9CNID</name>